<feature type="domain" description="LIM zinc-binding" evidence="8">
    <location>
        <begin position="3"/>
        <end position="63"/>
    </location>
</feature>
<evidence type="ECO:0000256" key="1">
    <source>
        <dbReference type="ARBA" id="ARBA00004123"/>
    </source>
</evidence>
<gene>
    <name evidence="9" type="primary">muscle Lim 2</name>
</gene>
<feature type="domain" description="LIM zinc-binding" evidence="8">
    <location>
        <begin position="105"/>
        <end position="165"/>
    </location>
</feature>
<evidence type="ECO:0000256" key="4">
    <source>
        <dbReference type="ARBA" id="ARBA00022833"/>
    </source>
</evidence>
<dbReference type="GO" id="GO:0046872">
    <property type="term" value="F:metal ion binding"/>
    <property type="evidence" value="ECO:0007669"/>
    <property type="project" value="UniProtKB-KW"/>
</dbReference>
<dbReference type="CDD" id="cd09326">
    <property type="entry name" value="LIM_CRP_like"/>
    <property type="match status" value="2"/>
</dbReference>
<sequence length="181" mass="19807">MPDKCPRCEKPVYFAEQAKANGKSWHKPCLTCKHCNKRLDSTNLTNKDDEIYCKSCYGKAFGPKGYGFGGGAGTLSMDTGKRGEIPCTAPLIPNPLTIGGPCVPGGCPRCGKRVYDPEKQASSGQVWHAMCFKCKECNHRLDSTTVNDHEREIYCNSCYKKLFCIKGFGFGIGAGALNFTQ</sequence>
<keyword evidence="2 7" id="KW-0479">Metal-binding</keyword>
<dbReference type="PANTHER" id="PTHR24215">
    <property type="entry name" value="RHO-GTPASE-ACTIVATING PROTEIN LRG1"/>
    <property type="match status" value="1"/>
</dbReference>
<dbReference type="AlphaFoldDB" id="I2G9D8"/>
<comment type="subcellular location">
    <subcellularLocation>
        <location evidence="1">Nucleus</location>
    </subcellularLocation>
</comment>
<evidence type="ECO:0000259" key="8">
    <source>
        <dbReference type="PROSITE" id="PS50023"/>
    </source>
</evidence>
<keyword evidence="4 7" id="KW-0862">Zinc</keyword>
<accession>I2G9D8</accession>
<evidence type="ECO:0000256" key="5">
    <source>
        <dbReference type="ARBA" id="ARBA00023038"/>
    </source>
</evidence>
<protein>
    <submittedName>
        <fullName evidence="9">Cysteine and glycine-rich protein</fullName>
    </submittedName>
</protein>
<dbReference type="Pfam" id="PF00412">
    <property type="entry name" value="LIM"/>
    <property type="match status" value="2"/>
</dbReference>
<reference evidence="9" key="2">
    <citation type="submission" date="2012-05" db="EMBL/GenBank/DDBJ databases">
        <title>Independent evolution of striated muscles in cnidarians and bilaterians.</title>
        <authorList>
            <person name="Steinmetz P.R.H."/>
            <person name="Kraus J.E.M."/>
            <person name="Larroux C."/>
            <person name="Hammel J.U."/>
            <person name="Amon-Hassenzahl A."/>
            <person name="Houliston E."/>
            <person name="Woerheide G."/>
            <person name="Nickel M."/>
            <person name="Degnan B.M."/>
            <person name="Technau U."/>
        </authorList>
    </citation>
    <scope>NUCLEOTIDE SEQUENCE</scope>
    <source>
        <tissue evidence="9">Whole animal</tissue>
    </source>
</reference>
<dbReference type="SUPFAM" id="SSF57716">
    <property type="entry name" value="Glucocorticoid receptor-like (DNA-binding domain)"/>
    <property type="match status" value="4"/>
</dbReference>
<evidence type="ECO:0000256" key="6">
    <source>
        <dbReference type="ARBA" id="ARBA00023242"/>
    </source>
</evidence>
<dbReference type="EMBL" id="HE802041">
    <property type="protein sequence ID" value="CCH23122.1"/>
    <property type="molecule type" value="mRNA"/>
</dbReference>
<dbReference type="InterPro" id="IPR001781">
    <property type="entry name" value="Znf_LIM"/>
</dbReference>
<feature type="non-terminal residue" evidence="9">
    <location>
        <position position="181"/>
    </location>
</feature>
<evidence type="ECO:0000256" key="2">
    <source>
        <dbReference type="ARBA" id="ARBA00022723"/>
    </source>
</evidence>
<organism evidence="9">
    <name type="scientific">Nematostella vectensis</name>
    <name type="common">Starlet sea anemone</name>
    <dbReference type="NCBI Taxonomy" id="45351"/>
    <lineage>
        <taxon>Eukaryota</taxon>
        <taxon>Metazoa</taxon>
        <taxon>Cnidaria</taxon>
        <taxon>Anthozoa</taxon>
        <taxon>Hexacorallia</taxon>
        <taxon>Actiniaria</taxon>
        <taxon>Edwardsiidae</taxon>
        <taxon>Nematostella</taxon>
    </lineage>
</organism>
<evidence type="ECO:0000256" key="3">
    <source>
        <dbReference type="ARBA" id="ARBA00022737"/>
    </source>
</evidence>
<dbReference type="Gene3D" id="2.10.110.10">
    <property type="entry name" value="Cysteine Rich Protein"/>
    <property type="match status" value="2"/>
</dbReference>
<dbReference type="SMART" id="SM00132">
    <property type="entry name" value="LIM"/>
    <property type="match status" value="2"/>
</dbReference>
<name>I2G9D8_NEMVE</name>
<keyword evidence="5 7" id="KW-0440">LIM domain</keyword>
<dbReference type="GO" id="GO:0005634">
    <property type="term" value="C:nucleus"/>
    <property type="evidence" value="ECO:0007669"/>
    <property type="project" value="UniProtKB-SubCell"/>
</dbReference>
<dbReference type="PROSITE" id="PS50023">
    <property type="entry name" value="LIM_DOMAIN_2"/>
    <property type="match status" value="2"/>
</dbReference>
<reference evidence="9" key="1">
    <citation type="submission" date="2012-04" db="EMBL/GenBank/DDBJ databases">
        <authorList>
            <person name="Steinmetz P."/>
        </authorList>
    </citation>
    <scope>NUCLEOTIDE SEQUENCE</scope>
    <source>
        <tissue evidence="9">Whole animal</tissue>
    </source>
</reference>
<keyword evidence="6" id="KW-0539">Nucleus</keyword>
<dbReference type="FunFam" id="2.10.110.10:FF:000001">
    <property type="entry name" value="Cysteine and glycine-rich protein 1"/>
    <property type="match status" value="2"/>
</dbReference>
<evidence type="ECO:0000313" key="9">
    <source>
        <dbReference type="EMBL" id="CCH23122.1"/>
    </source>
</evidence>
<proteinExistence type="evidence at transcript level"/>
<evidence type="ECO:0000256" key="7">
    <source>
        <dbReference type="PROSITE-ProRule" id="PRU00125"/>
    </source>
</evidence>
<dbReference type="PROSITE" id="PS00478">
    <property type="entry name" value="LIM_DOMAIN_1"/>
    <property type="match status" value="2"/>
</dbReference>
<dbReference type="PANTHER" id="PTHR24215:SF35">
    <property type="entry name" value="MUSCLE LIM PROTEIN MLP84B"/>
    <property type="match status" value="1"/>
</dbReference>
<dbReference type="OrthoDB" id="8062037at2759"/>
<keyword evidence="3" id="KW-0677">Repeat</keyword>